<dbReference type="InterPro" id="IPR029068">
    <property type="entry name" value="Glyas_Bleomycin-R_OHBP_Dase"/>
</dbReference>
<dbReference type="SUPFAM" id="SSF54593">
    <property type="entry name" value="Glyoxalase/Bleomycin resistance protein/Dihydroxybiphenyl dioxygenase"/>
    <property type="match status" value="1"/>
</dbReference>
<evidence type="ECO:0000313" key="4">
    <source>
        <dbReference type="EMBL" id="MFF4776406.1"/>
    </source>
</evidence>
<dbReference type="PANTHER" id="PTHR43540:SF6">
    <property type="entry name" value="ISOCHORISMATASE-LIKE DOMAIN-CONTAINING PROTEIN"/>
    <property type="match status" value="1"/>
</dbReference>
<dbReference type="RefSeq" id="WP_084464766.1">
    <property type="nucleotide sequence ID" value="NZ_BBYK01000075.1"/>
</dbReference>
<name>A0ABW6VBV5_MICFU</name>
<keyword evidence="1" id="KW-0479">Metal-binding</keyword>
<dbReference type="SUPFAM" id="SSF52499">
    <property type="entry name" value="Isochorismatase-like hydrolases"/>
    <property type="match status" value="1"/>
</dbReference>
<dbReference type="InterPro" id="IPR037523">
    <property type="entry name" value="VOC_core"/>
</dbReference>
<evidence type="ECO:0000313" key="5">
    <source>
        <dbReference type="Proteomes" id="UP001602119"/>
    </source>
</evidence>
<evidence type="ECO:0000256" key="1">
    <source>
        <dbReference type="ARBA" id="ARBA00022723"/>
    </source>
</evidence>
<comment type="caution">
    <text evidence="4">The sequence shown here is derived from an EMBL/GenBank/DDBJ whole genome shotgun (WGS) entry which is preliminary data.</text>
</comment>
<dbReference type="InterPro" id="IPR018146">
    <property type="entry name" value="Glyoxalase_1_CS"/>
</dbReference>
<proteinExistence type="predicted"/>
<dbReference type="Gene3D" id="3.40.50.850">
    <property type="entry name" value="Isochorismatase-like"/>
    <property type="match status" value="1"/>
</dbReference>
<dbReference type="InterPro" id="IPR050272">
    <property type="entry name" value="Isochorismatase-like_hydrls"/>
</dbReference>
<dbReference type="PROSITE" id="PS00934">
    <property type="entry name" value="GLYOXALASE_I_1"/>
    <property type="match status" value="1"/>
</dbReference>
<dbReference type="InterPro" id="IPR036380">
    <property type="entry name" value="Isochorismatase-like_sf"/>
</dbReference>
<dbReference type="InterPro" id="IPR004360">
    <property type="entry name" value="Glyas_Fos-R_dOase_dom"/>
</dbReference>
<dbReference type="Pfam" id="PF00903">
    <property type="entry name" value="Glyoxalase"/>
    <property type="match status" value="1"/>
</dbReference>
<dbReference type="Pfam" id="PF00857">
    <property type="entry name" value="Isochorismatase"/>
    <property type="match status" value="1"/>
</dbReference>
<evidence type="ECO:0000259" key="3">
    <source>
        <dbReference type="PROSITE" id="PS51819"/>
    </source>
</evidence>
<dbReference type="PANTHER" id="PTHR43540">
    <property type="entry name" value="PEROXYUREIDOACRYLATE/UREIDOACRYLATE AMIDOHYDROLASE-RELATED"/>
    <property type="match status" value="1"/>
</dbReference>
<feature type="domain" description="VOC" evidence="3">
    <location>
        <begin position="13"/>
        <end position="146"/>
    </location>
</feature>
<dbReference type="Proteomes" id="UP001602119">
    <property type="component" value="Unassembled WGS sequence"/>
</dbReference>
<dbReference type="InterPro" id="IPR000868">
    <property type="entry name" value="Isochorismatase-like_dom"/>
</dbReference>
<protein>
    <submittedName>
        <fullName evidence="4">Isochorismatase family protein</fullName>
    </submittedName>
</protein>
<organism evidence="4 5">
    <name type="scientific">Microtetraspora fusca</name>
    <dbReference type="NCBI Taxonomy" id="1997"/>
    <lineage>
        <taxon>Bacteria</taxon>
        <taxon>Bacillati</taxon>
        <taxon>Actinomycetota</taxon>
        <taxon>Actinomycetes</taxon>
        <taxon>Streptosporangiales</taxon>
        <taxon>Streptosporangiaceae</taxon>
        <taxon>Microtetraspora</taxon>
    </lineage>
</organism>
<keyword evidence="5" id="KW-1185">Reference proteome</keyword>
<dbReference type="EMBL" id="JBIAXI010000017">
    <property type="protein sequence ID" value="MFF4776406.1"/>
    <property type="molecule type" value="Genomic_DNA"/>
</dbReference>
<evidence type="ECO:0000256" key="2">
    <source>
        <dbReference type="ARBA" id="ARBA00022801"/>
    </source>
</evidence>
<dbReference type="CDD" id="cd00431">
    <property type="entry name" value="cysteine_hydrolases"/>
    <property type="match status" value="1"/>
</dbReference>
<dbReference type="Gene3D" id="3.10.180.10">
    <property type="entry name" value="2,3-Dihydroxybiphenyl 1,2-Dioxygenase, domain 1"/>
    <property type="match status" value="1"/>
</dbReference>
<gene>
    <name evidence="4" type="ORF">ACFY05_26450</name>
</gene>
<reference evidence="4 5" key="1">
    <citation type="submission" date="2024-10" db="EMBL/GenBank/DDBJ databases">
        <title>The Natural Products Discovery Center: Release of the First 8490 Sequenced Strains for Exploring Actinobacteria Biosynthetic Diversity.</title>
        <authorList>
            <person name="Kalkreuter E."/>
            <person name="Kautsar S.A."/>
            <person name="Yang D."/>
            <person name="Bader C.D."/>
            <person name="Teijaro C.N."/>
            <person name="Fluegel L."/>
            <person name="Davis C.M."/>
            <person name="Simpson J.R."/>
            <person name="Lauterbach L."/>
            <person name="Steele A.D."/>
            <person name="Gui C."/>
            <person name="Meng S."/>
            <person name="Li G."/>
            <person name="Viehrig K."/>
            <person name="Ye F."/>
            <person name="Su P."/>
            <person name="Kiefer A.F."/>
            <person name="Nichols A."/>
            <person name="Cepeda A.J."/>
            <person name="Yan W."/>
            <person name="Fan B."/>
            <person name="Jiang Y."/>
            <person name="Adhikari A."/>
            <person name="Zheng C.-J."/>
            <person name="Schuster L."/>
            <person name="Cowan T.M."/>
            <person name="Smanski M.J."/>
            <person name="Chevrette M.G."/>
            <person name="De Carvalho L.P.S."/>
            <person name="Shen B."/>
        </authorList>
    </citation>
    <scope>NUCLEOTIDE SEQUENCE [LARGE SCALE GENOMIC DNA]</scope>
    <source>
        <strain evidence="4 5">NPDC001281</strain>
    </source>
</reference>
<keyword evidence="2" id="KW-0378">Hydrolase</keyword>
<sequence>MRLGPLDERRFQGLHHVCLTVADLDRSIAFYGAFGFREIMRWSETPEVCADGLGIPGAAIELAHLRGHGIVLELMVYSAPPAAKVAPSPADVGTAHLALVVDDIDAVHAAVTAAGATVVSDPVRDPSADSFQIVDPDGIRVEFIAPDPGGALPPTAVTPEGVRDEELDSFSAHRVESDGTLPPLDGASTALLVVDMLNDFCSDGGAMVLPGADRLHDPINRLVDATRQAGGHVVWVCDRHDSLDDEEFRKRAPHCLAGTWGAEVVDGLSKADDDHLLVKRRFSAFFQTDLDAWLRRKGITRLIVCGVVTNICVRSTAHDGFFLGYDVLVPRDACAATGSREQASTLYDIETHFGTVAGTDELCLALEAAAKGSVA</sequence>
<dbReference type="PROSITE" id="PS51819">
    <property type="entry name" value="VOC"/>
    <property type="match status" value="1"/>
</dbReference>
<accession>A0ABW6VBV5</accession>